<reference evidence="1" key="1">
    <citation type="submission" date="2014-05" db="EMBL/GenBank/DDBJ databases">
        <authorList>
            <person name="Chronopoulou M."/>
        </authorList>
    </citation>
    <scope>NUCLEOTIDE SEQUENCE</scope>
    <source>
        <tissue evidence="1">Whole organism</tissue>
    </source>
</reference>
<sequence length="86" mass="10023">MIILSPLLSVTKPFTRQTSNWWSGEILFFSQSKFCRNNSIFFNWTDLEYRRVTVDTSLRWSLLLSPISNFDGRDGLLEITASLKSE</sequence>
<dbReference type="AlphaFoldDB" id="A0A0K2TC88"/>
<organism evidence="1">
    <name type="scientific">Lepeophtheirus salmonis</name>
    <name type="common">Salmon louse</name>
    <name type="synonym">Caligus salmonis</name>
    <dbReference type="NCBI Taxonomy" id="72036"/>
    <lineage>
        <taxon>Eukaryota</taxon>
        <taxon>Metazoa</taxon>
        <taxon>Ecdysozoa</taxon>
        <taxon>Arthropoda</taxon>
        <taxon>Crustacea</taxon>
        <taxon>Multicrustacea</taxon>
        <taxon>Hexanauplia</taxon>
        <taxon>Copepoda</taxon>
        <taxon>Siphonostomatoida</taxon>
        <taxon>Caligidae</taxon>
        <taxon>Lepeophtheirus</taxon>
    </lineage>
</organism>
<proteinExistence type="predicted"/>
<accession>A0A0K2TC88</accession>
<dbReference type="EMBL" id="HACA01006084">
    <property type="protein sequence ID" value="CDW23445.1"/>
    <property type="molecule type" value="Transcribed_RNA"/>
</dbReference>
<name>A0A0K2TC88_LEPSM</name>
<protein>
    <submittedName>
        <fullName evidence="1">Uncharacterized protein</fullName>
    </submittedName>
</protein>
<evidence type="ECO:0000313" key="1">
    <source>
        <dbReference type="EMBL" id="CDW23445.1"/>
    </source>
</evidence>